<feature type="transmembrane region" description="Helical" evidence="14">
    <location>
        <begin position="1667"/>
        <end position="1684"/>
    </location>
</feature>
<dbReference type="PANTHER" id="PTHR12741">
    <property type="entry name" value="LYST-INTERACTING PROTEIN LIP5 DOPAMINE RESPONSIVE PROTEIN DRG-1"/>
    <property type="match status" value="1"/>
</dbReference>
<dbReference type="SMART" id="SM01205">
    <property type="entry name" value="FKS1_dom1"/>
    <property type="match status" value="1"/>
</dbReference>
<dbReference type="GO" id="GO:0000148">
    <property type="term" value="C:1,3-beta-D-glucan synthase complex"/>
    <property type="evidence" value="ECO:0007669"/>
    <property type="project" value="InterPro"/>
</dbReference>
<feature type="transmembrane region" description="Helical" evidence="14">
    <location>
        <begin position="1589"/>
        <end position="1612"/>
    </location>
</feature>
<name>A0AA86S153_9FABA</name>
<keyword evidence="17" id="KW-1185">Reference proteome</keyword>
<evidence type="ECO:0000256" key="2">
    <source>
        <dbReference type="ARBA" id="ARBA00009040"/>
    </source>
</evidence>
<evidence type="ECO:0000256" key="3">
    <source>
        <dbReference type="ARBA" id="ARBA00012589"/>
    </source>
</evidence>
<dbReference type="GO" id="GO:0005886">
    <property type="term" value="C:plasma membrane"/>
    <property type="evidence" value="ECO:0007669"/>
    <property type="project" value="UniProtKB-SubCell"/>
</dbReference>
<feature type="transmembrane region" description="Helical" evidence="14">
    <location>
        <begin position="615"/>
        <end position="639"/>
    </location>
</feature>
<feature type="transmembrane region" description="Helical" evidence="14">
    <location>
        <begin position="684"/>
        <end position="700"/>
    </location>
</feature>
<keyword evidence="11" id="KW-0961">Cell wall biogenesis/degradation</keyword>
<dbReference type="InterPro" id="IPR023175">
    <property type="entry name" value="Vta1/CALS_N_sf"/>
</dbReference>
<dbReference type="Pfam" id="PF25968">
    <property type="entry name" value="CALS1"/>
    <property type="match status" value="2"/>
</dbReference>
<feature type="transmembrane region" description="Helical" evidence="14">
    <location>
        <begin position="1801"/>
        <end position="1821"/>
    </location>
</feature>
<dbReference type="PANTHER" id="PTHR12741:SF106">
    <property type="entry name" value="CALLOSE SYNTHASE 5"/>
    <property type="match status" value="1"/>
</dbReference>
<feature type="transmembrane region" description="Helical" evidence="14">
    <location>
        <begin position="574"/>
        <end position="595"/>
    </location>
</feature>
<proteinExistence type="inferred from homology"/>
<evidence type="ECO:0000256" key="4">
    <source>
        <dbReference type="ARBA" id="ARBA00022475"/>
    </source>
</evidence>
<evidence type="ECO:0000256" key="8">
    <source>
        <dbReference type="ARBA" id="ARBA00022960"/>
    </source>
</evidence>
<dbReference type="InterPro" id="IPR003440">
    <property type="entry name" value="Glyco_trans_48_dom"/>
</dbReference>
<keyword evidence="4" id="KW-1003">Cell membrane</keyword>
<feature type="transmembrane region" description="Helical" evidence="14">
    <location>
        <begin position="1467"/>
        <end position="1489"/>
    </location>
</feature>
<dbReference type="GO" id="GO:0008360">
    <property type="term" value="P:regulation of cell shape"/>
    <property type="evidence" value="ECO:0007669"/>
    <property type="project" value="UniProtKB-KW"/>
</dbReference>
<keyword evidence="6" id="KW-0808">Transferase</keyword>
<evidence type="ECO:0000256" key="10">
    <source>
        <dbReference type="ARBA" id="ARBA00023136"/>
    </source>
</evidence>
<feature type="transmembrane region" description="Helical" evidence="14">
    <location>
        <begin position="1760"/>
        <end position="1780"/>
    </location>
</feature>
<dbReference type="GO" id="GO:0006075">
    <property type="term" value="P:(1-&gt;3)-beta-D-glucan biosynthetic process"/>
    <property type="evidence" value="ECO:0007669"/>
    <property type="project" value="InterPro"/>
</dbReference>
<feature type="transmembrane region" description="Helical" evidence="14">
    <location>
        <begin position="531"/>
        <end position="554"/>
    </location>
</feature>
<evidence type="ECO:0000256" key="5">
    <source>
        <dbReference type="ARBA" id="ARBA00022676"/>
    </source>
</evidence>
<protein>
    <recommendedName>
        <fullName evidence="12">1,3-beta-glucan synthase</fullName>
        <ecNumber evidence="3">2.4.1.34</ecNumber>
    </recommendedName>
    <alternativeName>
        <fullName evidence="12">1,3-beta-glucan synthase</fullName>
    </alternativeName>
</protein>
<evidence type="ECO:0000313" key="16">
    <source>
        <dbReference type="EMBL" id="CAJ1937815.1"/>
    </source>
</evidence>
<evidence type="ECO:0000256" key="7">
    <source>
        <dbReference type="ARBA" id="ARBA00022692"/>
    </source>
</evidence>
<evidence type="ECO:0000256" key="14">
    <source>
        <dbReference type="SAM" id="Phobius"/>
    </source>
</evidence>
<dbReference type="InterPro" id="IPR026899">
    <property type="entry name" value="FKS1-like_dom1"/>
</dbReference>
<comment type="subcellular location">
    <subcellularLocation>
        <location evidence="1">Cell membrane</location>
        <topology evidence="1">Multi-pass membrane protein</topology>
    </subcellularLocation>
</comment>
<dbReference type="GO" id="GO:0071555">
    <property type="term" value="P:cell wall organization"/>
    <property type="evidence" value="ECO:0007669"/>
    <property type="project" value="UniProtKB-KW"/>
</dbReference>
<feature type="transmembrane region" description="Helical" evidence="14">
    <location>
        <begin position="1696"/>
        <end position="1716"/>
    </location>
</feature>
<keyword evidence="7 14" id="KW-0812">Transmembrane</keyword>
<dbReference type="Gene3D" id="1.25.40.270">
    <property type="entry name" value="Vacuolar protein sorting-associated protein vta1"/>
    <property type="match status" value="1"/>
</dbReference>
<sequence length="1852" mass="213230">MFTHHPTPPSSEIHDFDSLISRVIDQAVERNNVEFGTDAESASVKKRRDDDVFVGGIRQRSRARLSRLHLANSQSRQRDRERAFYAFEKAHRLDQSSSGRGVRQFKTVLLQRLERDNPTSLASRAKKTDAREIQSYYQQYYEHYVRTLDQAEQADRAQLSKAYQTAGVLFEVLCAVNKTEKVEEVAPEIIAAARDVQAKTKIYTPYNILPLDAAGATLPIMQFEEIKASVSALWNTRGLNWPNSFEIQRQKTGDLDLLDWLKAIFGFQRDNVRNQREHLILLLANTHIRLQPKPEPFNLARIYSVMKDLFKNYKTWCKFLGRKHSLRLPQGQQETQQRRLLYMGLYLLIWGEASNVRFMPECLCYIFHNMAHELHGLLAGNVSIVTGENIKPSYGSDDEAFLCKVITPLYRVIERETKKSRHGKAPHSTWCNYDDLNEYFWSTDCFSLGWPMRDDGEFFKSTGDLAQGKKGAPRKFGKTGKSNFVETRTFWHLFRSFDRLWTFFILGFQVMLIIAWGGISWTNLFQKDVLYNLSTIFITASILRLLQSILDLILNFPGYHRWKFTDVLRNILKVFVSLVWVIILPLFYVHSFKGAPAGLKHLLSFFNQIKGIPPLYIMAVALYLLPNLLAAVLFLFPMLRRWIENSDWHIVRFFLWWSQVHYILVVAFDLQIFIQFLFPARNHYGAIIAIWAPVVLVYFMDTQIWYAIFSTLYGGAVGAFDRLGESMPGAFNTCLVPSDMKRKGRFSFSKKFAEISASKRNEAAKFAQLWNEIICSFREEDLISDRKGPQCQSLVGDGSFASSLLIGSLSENNSVATIFACKQALDMATQFRGRDSDLWKRICADEFMKCSVIECYESFKHFIDDLVIGETEKSFINLQSCSDMLLYEDFKIVLAKVGDPSKRGTVVVLLQDMLEVVTDMMVNEISELAELNQSSKDTGQQIFAGTEGKPAILFPPVVTPQWEEQIRRLYLLLTVKESAVEVPTNSEVRRRVEFFSNSLFMNMPRAPRVRKMLSFSVLTPYYSEETVYSKNDLEFENEDGVSIIYYLQKIFPDEWNNFLERLECKKDSEIWEKDENILQLRHWASLRGQTLCRTVRGMMYYRRAIKLQAFLDMASEKEILDGYKAISVPSEEEKKSHRSLYASLEAMADMKFTYIATCQNYGNQKRSGDRRATDILNLMVNNPSLRVAYIDEVEEREGGQVHKVYYSVLIKAVDNLDQEIYRIKLPGAAKLGEGKPENQNHAIIFTRGEALQTIDMNQDNYLEEALKMRNLLEEFNEDHGVRPPTILGVREHIFTGSVSSLAWFMSNQETSFVTIGQRVLARTLKVRFHYGHPDVFDRIFHFTRGGFSKASCGINLSEDIFAGFNSTLRRGNVTHHEYIQVGKGRDVGLNQISLFEAKVACGNGEQTLSRDIYRLGHRFDFFRMLSFYFTTIVAITVYAFLYGRFYLSLSGLEAAIIKLARKNGDDALKAAMTSQSLVQIGILMTLPMVMEIGLERGFRTALSEIIIMQLQLAPVFFTFSLGTKMHYYGRTLLHGGAKYRATGRGFVVRHERFAENYRLYSRSHFVKGMELAILLICYRLYGEATPDSVSYFILSLSMWFLVCSWLFSPFLFNPSGFEWQKIVEDWDDWTKWINSHGGIGVSANKSWESWWDEEQEHLQHTGLWGRIWEVILALRFFVYQYGIVYHLHVAQSDKSITVYGLSWLVVVVVIIVLKIVSLGRKTFSADFQLMFRLLKFFLFIGIIVILVLMFTLLSLTIGDIFVSLLAYFPTGWAFIQIGQACKPMMKGIGMWGSIKALSKGYEYVMGVVIFAPVAILAWFPFVSEFQTRLLYNQAFSRGLQIQRILAGGKKNK</sequence>
<feature type="transmembrane region" description="Helical" evidence="14">
    <location>
        <begin position="1501"/>
        <end position="1522"/>
    </location>
</feature>
<dbReference type="EMBL" id="OY731400">
    <property type="protein sequence ID" value="CAJ1937815.1"/>
    <property type="molecule type" value="Genomic_DNA"/>
</dbReference>
<reference evidence="16" key="1">
    <citation type="submission" date="2023-10" db="EMBL/GenBank/DDBJ databases">
        <authorList>
            <person name="Domelevo Entfellner J.-B."/>
        </authorList>
    </citation>
    <scope>NUCLEOTIDE SEQUENCE</scope>
</reference>
<evidence type="ECO:0000256" key="12">
    <source>
        <dbReference type="ARBA" id="ARBA00032165"/>
    </source>
</evidence>
<keyword evidence="5" id="KW-0328">Glycosyltransferase</keyword>
<evidence type="ECO:0000259" key="15">
    <source>
        <dbReference type="SMART" id="SM01205"/>
    </source>
</evidence>
<evidence type="ECO:0000256" key="13">
    <source>
        <dbReference type="ARBA" id="ARBA00047777"/>
    </source>
</evidence>
<dbReference type="GO" id="GO:0003843">
    <property type="term" value="F:1,3-beta-D-glucan synthase activity"/>
    <property type="evidence" value="ECO:0007669"/>
    <property type="project" value="UniProtKB-EC"/>
</dbReference>
<evidence type="ECO:0000256" key="9">
    <source>
        <dbReference type="ARBA" id="ARBA00022989"/>
    </source>
</evidence>
<feature type="transmembrane region" description="Helical" evidence="14">
    <location>
        <begin position="1425"/>
        <end position="1447"/>
    </location>
</feature>
<gene>
    <name evidence="16" type="ORF">AYBTSS11_LOCUS8228</name>
</gene>
<dbReference type="Gramene" id="rna-AYBTSS11_LOCUS8228">
    <property type="protein sequence ID" value="CAJ1937815.1"/>
    <property type="gene ID" value="gene-AYBTSS11_LOCUS8228"/>
</dbReference>
<dbReference type="InterPro" id="IPR058851">
    <property type="entry name" value="CALS1_helical"/>
</dbReference>
<comment type="catalytic activity">
    <reaction evidence="13">
        <text>[(1-&gt;3)-beta-D-glucosyl](n) + UDP-alpha-D-glucose = [(1-&gt;3)-beta-D-glucosyl](n+1) + UDP + H(+)</text>
        <dbReference type="Rhea" id="RHEA:21476"/>
        <dbReference type="Rhea" id="RHEA-COMP:11146"/>
        <dbReference type="Rhea" id="RHEA-COMP:14303"/>
        <dbReference type="ChEBI" id="CHEBI:15378"/>
        <dbReference type="ChEBI" id="CHEBI:37671"/>
        <dbReference type="ChEBI" id="CHEBI:58223"/>
        <dbReference type="ChEBI" id="CHEBI:58885"/>
        <dbReference type="EC" id="2.4.1.34"/>
    </reaction>
</comment>
<evidence type="ECO:0000256" key="6">
    <source>
        <dbReference type="ARBA" id="ARBA00022679"/>
    </source>
</evidence>
<feature type="domain" description="1,3-beta-glucan synthase component FKS1-like" evidence="15">
    <location>
        <begin position="337"/>
        <end position="453"/>
    </location>
</feature>
<feature type="transmembrane region" description="Helical" evidence="14">
    <location>
        <begin position="660"/>
        <end position="678"/>
    </location>
</feature>
<evidence type="ECO:0000313" key="17">
    <source>
        <dbReference type="Proteomes" id="UP001189624"/>
    </source>
</evidence>
<comment type="similarity">
    <text evidence="2">Belongs to the glycosyltransferase 48 family.</text>
</comment>
<dbReference type="EC" id="2.4.1.34" evidence="3"/>
<keyword evidence="10 14" id="KW-0472">Membrane</keyword>
<feature type="transmembrane region" description="Helical" evidence="14">
    <location>
        <begin position="500"/>
        <end position="519"/>
    </location>
</feature>
<evidence type="ECO:0000256" key="1">
    <source>
        <dbReference type="ARBA" id="ARBA00004651"/>
    </source>
</evidence>
<accession>A0AA86S153</accession>
<feature type="transmembrane region" description="Helical" evidence="14">
    <location>
        <begin position="1736"/>
        <end position="1754"/>
    </location>
</feature>
<dbReference type="Pfam" id="PF02364">
    <property type="entry name" value="Glucan_synthase"/>
    <property type="match status" value="2"/>
</dbReference>
<dbReference type="Pfam" id="PF14288">
    <property type="entry name" value="FKS1_dom1"/>
    <property type="match status" value="1"/>
</dbReference>
<organism evidence="16 17">
    <name type="scientific">Sphenostylis stenocarpa</name>
    <dbReference type="NCBI Taxonomy" id="92480"/>
    <lineage>
        <taxon>Eukaryota</taxon>
        <taxon>Viridiplantae</taxon>
        <taxon>Streptophyta</taxon>
        <taxon>Embryophyta</taxon>
        <taxon>Tracheophyta</taxon>
        <taxon>Spermatophyta</taxon>
        <taxon>Magnoliopsida</taxon>
        <taxon>eudicotyledons</taxon>
        <taxon>Gunneridae</taxon>
        <taxon>Pentapetalae</taxon>
        <taxon>rosids</taxon>
        <taxon>fabids</taxon>
        <taxon>Fabales</taxon>
        <taxon>Fabaceae</taxon>
        <taxon>Papilionoideae</taxon>
        <taxon>50 kb inversion clade</taxon>
        <taxon>NPAAA clade</taxon>
        <taxon>indigoferoid/millettioid clade</taxon>
        <taxon>Phaseoleae</taxon>
        <taxon>Sphenostylis</taxon>
    </lineage>
</organism>
<dbReference type="Proteomes" id="UP001189624">
    <property type="component" value="Chromosome 3"/>
</dbReference>
<evidence type="ECO:0000256" key="11">
    <source>
        <dbReference type="ARBA" id="ARBA00023316"/>
    </source>
</evidence>
<keyword evidence="8" id="KW-0133">Cell shape</keyword>
<keyword evidence="9 14" id="KW-1133">Transmembrane helix</keyword>